<dbReference type="KEGG" id="pacr:FXN63_18865"/>
<dbReference type="EMBL" id="CP043046">
    <property type="protein sequence ID" value="QEI07672.1"/>
    <property type="molecule type" value="Genomic_DNA"/>
</dbReference>
<dbReference type="RefSeq" id="WP_148816719.1">
    <property type="nucleotide sequence ID" value="NZ_CP043046.1"/>
</dbReference>
<dbReference type="OrthoDB" id="8527479at2"/>
<sequence length="101" mass="11457">MSFVVVVTENVPPRLRGRMAIWLLEVRAGVYIGDVSTRTREMLWEQLVAGHESGNVVMAWASSHESGYEFQTLGENRRFPVEFDGLQLVSFEPLQDSEKDA</sequence>
<dbReference type="AlphaFoldDB" id="A0A5C0AYY5"/>
<reference evidence="1 2" key="1">
    <citation type="submission" date="2019-08" db="EMBL/GenBank/DDBJ databases">
        <title>Amphibian skin-associated Pigmentiphaga: genome sequence and occurrence across geography and hosts.</title>
        <authorList>
            <person name="Bletz M.C."/>
            <person name="Bunk B."/>
            <person name="Sproeer C."/>
            <person name="Biwer P."/>
            <person name="Reiter S."/>
            <person name="Rabemananjara F.C.E."/>
            <person name="Schulz S."/>
            <person name="Overmann J."/>
            <person name="Vences M."/>
        </authorList>
    </citation>
    <scope>NUCLEOTIDE SEQUENCE [LARGE SCALE GENOMIC DNA]</scope>
    <source>
        <strain evidence="1 2">Mada1488</strain>
    </source>
</reference>
<dbReference type="Proteomes" id="UP000325161">
    <property type="component" value="Chromosome"/>
</dbReference>
<organism evidence="1 2">
    <name type="scientific">Pigmentiphaga aceris</name>
    <dbReference type="NCBI Taxonomy" id="1940612"/>
    <lineage>
        <taxon>Bacteria</taxon>
        <taxon>Pseudomonadati</taxon>
        <taxon>Pseudomonadota</taxon>
        <taxon>Betaproteobacteria</taxon>
        <taxon>Burkholderiales</taxon>
        <taxon>Alcaligenaceae</taxon>
        <taxon>Pigmentiphaga</taxon>
    </lineage>
</organism>
<dbReference type="NCBIfam" id="TIGR01873">
    <property type="entry name" value="cas_CT1978"/>
    <property type="match status" value="1"/>
</dbReference>
<accession>A0A5C0AYY5</accession>
<evidence type="ECO:0000313" key="1">
    <source>
        <dbReference type="EMBL" id="QEI07672.1"/>
    </source>
</evidence>
<gene>
    <name evidence="1" type="ORF">FXN63_18865</name>
</gene>
<name>A0A5C0AYY5_9BURK</name>
<evidence type="ECO:0000313" key="2">
    <source>
        <dbReference type="Proteomes" id="UP000325161"/>
    </source>
</evidence>
<dbReference type="Gene3D" id="3.30.70.240">
    <property type="match status" value="1"/>
</dbReference>
<dbReference type="InterPro" id="IPR010152">
    <property type="entry name" value="CRISPR-assoc_prot_Cas2_sub"/>
</dbReference>
<proteinExistence type="predicted"/>
<protein>
    <submittedName>
        <fullName evidence="1">Type I-E CRISPR-associated endoribonuclease Cas2</fullName>
    </submittedName>
</protein>
<keyword evidence="2" id="KW-1185">Reference proteome</keyword>
<dbReference type="Pfam" id="PF09707">
    <property type="entry name" value="Cas_Cas2CT1978"/>
    <property type="match status" value="1"/>
</dbReference>